<accession>A0ABN5I178</accession>
<feature type="transmembrane region" description="Helical" evidence="9">
    <location>
        <begin position="18"/>
        <end position="37"/>
    </location>
</feature>
<gene>
    <name evidence="10" type="ORF">C4B68_14585</name>
</gene>
<evidence type="ECO:0000256" key="4">
    <source>
        <dbReference type="ARBA" id="ARBA00022692"/>
    </source>
</evidence>
<dbReference type="Pfam" id="PF09594">
    <property type="entry name" value="GT87"/>
    <property type="match status" value="1"/>
</dbReference>
<keyword evidence="3" id="KW-0808">Transferase</keyword>
<evidence type="ECO:0000313" key="11">
    <source>
        <dbReference type="Proteomes" id="UP000238413"/>
    </source>
</evidence>
<feature type="transmembrane region" description="Helical" evidence="9">
    <location>
        <begin position="308"/>
        <end position="324"/>
    </location>
</feature>
<sequence>MPDTAAEAPRRHTADSTVLALAAYTTVTVALLVRVLLLPGESGDYVTFLEPWYWHIVSHGGFHALADPSFSDYNVPYLYLMAALTYLPLSSLVGIKCVSMLFDLALAYYAFRMVSLLRPTHRWAAIGAAAVVLFLPTVVTNSGWWGQCDAVYTAFLVGGVHYVLRHRPWWACTFFGIALAFKFQAVFLFPFLLVLVLVGRVPWRCLLAVPAAYLALAVPALVIGADPGRLLTVYARQTDTYHFLTVNAPSVYQFVSVPGDPNPVRSAGVLVAGVLVSLLMGLAVWSLRRGRRGVPDSGLRVPALTDTRIVLLATCSAIVVPFLLPSMHERYFYVADVFTVMAAFLRPRQLWYVPVLVQLASFGSYLVCVAPRVAPYLSMPAHGVLMLLALMAVLRTTVHEFRHGPEAPSMPGQPVAGRTTSEPART</sequence>
<keyword evidence="6 9" id="KW-0472">Membrane</keyword>
<organism evidence="10 11">
    <name type="scientific">Streptomyces dengpaensis</name>
    <dbReference type="NCBI Taxonomy" id="2049881"/>
    <lineage>
        <taxon>Bacteria</taxon>
        <taxon>Bacillati</taxon>
        <taxon>Actinomycetota</taxon>
        <taxon>Actinomycetes</taxon>
        <taxon>Kitasatosporales</taxon>
        <taxon>Streptomycetaceae</taxon>
        <taxon>Streptomyces</taxon>
    </lineage>
</organism>
<evidence type="ECO:0000256" key="6">
    <source>
        <dbReference type="ARBA" id="ARBA00023136"/>
    </source>
</evidence>
<evidence type="ECO:0000256" key="7">
    <source>
        <dbReference type="ARBA" id="ARBA00024033"/>
    </source>
</evidence>
<comment type="subcellular location">
    <subcellularLocation>
        <location evidence="1">Cell membrane</location>
        <topology evidence="1">Multi-pass membrane protein</topology>
    </subcellularLocation>
</comment>
<evidence type="ECO:0000256" key="8">
    <source>
        <dbReference type="SAM" id="MobiDB-lite"/>
    </source>
</evidence>
<proteinExistence type="inferred from homology"/>
<feature type="transmembrane region" description="Helical" evidence="9">
    <location>
        <begin position="168"/>
        <end position="198"/>
    </location>
</feature>
<feature type="transmembrane region" description="Helical" evidence="9">
    <location>
        <begin position="267"/>
        <end position="287"/>
    </location>
</feature>
<evidence type="ECO:0000313" key="10">
    <source>
        <dbReference type="EMBL" id="AVH56803.1"/>
    </source>
</evidence>
<keyword evidence="2" id="KW-1003">Cell membrane</keyword>
<evidence type="ECO:0000256" key="5">
    <source>
        <dbReference type="ARBA" id="ARBA00022989"/>
    </source>
</evidence>
<keyword evidence="11" id="KW-1185">Reference proteome</keyword>
<dbReference type="EMBL" id="CP026652">
    <property type="protein sequence ID" value="AVH56803.1"/>
    <property type="molecule type" value="Genomic_DNA"/>
</dbReference>
<evidence type="ECO:0000256" key="2">
    <source>
        <dbReference type="ARBA" id="ARBA00022475"/>
    </source>
</evidence>
<reference evidence="10 11" key="1">
    <citation type="submission" date="2018-02" db="EMBL/GenBank/DDBJ databases">
        <title>Complete genome sequence of Streptomyces dengpaensis, the producer of angucyclines.</title>
        <authorList>
            <person name="Yumei L."/>
        </authorList>
    </citation>
    <scope>NUCLEOTIDE SEQUENCE [LARGE SCALE GENOMIC DNA]</scope>
    <source>
        <strain evidence="10 11">XZHG99</strain>
    </source>
</reference>
<comment type="similarity">
    <text evidence="7">Belongs to the glycosyltransferase 87 family.</text>
</comment>
<feature type="transmembrane region" description="Helical" evidence="9">
    <location>
        <begin position="78"/>
        <end position="111"/>
    </location>
</feature>
<keyword evidence="4 9" id="KW-0812">Transmembrane</keyword>
<protein>
    <submittedName>
        <fullName evidence="10">DUF2029 domain-containing protein</fullName>
    </submittedName>
</protein>
<evidence type="ECO:0000256" key="1">
    <source>
        <dbReference type="ARBA" id="ARBA00004651"/>
    </source>
</evidence>
<feature type="region of interest" description="Disordered" evidence="8">
    <location>
        <begin position="403"/>
        <end position="426"/>
    </location>
</feature>
<feature type="transmembrane region" description="Helical" evidence="9">
    <location>
        <begin position="123"/>
        <end position="145"/>
    </location>
</feature>
<feature type="transmembrane region" description="Helical" evidence="9">
    <location>
        <begin position="350"/>
        <end position="367"/>
    </location>
</feature>
<evidence type="ECO:0000256" key="3">
    <source>
        <dbReference type="ARBA" id="ARBA00022679"/>
    </source>
</evidence>
<feature type="transmembrane region" description="Helical" evidence="9">
    <location>
        <begin position="373"/>
        <end position="394"/>
    </location>
</feature>
<feature type="transmembrane region" description="Helical" evidence="9">
    <location>
        <begin position="205"/>
        <end position="225"/>
    </location>
</feature>
<evidence type="ECO:0000256" key="9">
    <source>
        <dbReference type="SAM" id="Phobius"/>
    </source>
</evidence>
<keyword evidence="5 9" id="KW-1133">Transmembrane helix</keyword>
<dbReference type="InterPro" id="IPR018584">
    <property type="entry name" value="GT87"/>
</dbReference>
<name>A0ABN5I178_9ACTN</name>
<dbReference type="Proteomes" id="UP000238413">
    <property type="component" value="Chromosome"/>
</dbReference>
<dbReference type="RefSeq" id="WP_099499593.1">
    <property type="nucleotide sequence ID" value="NZ_CP026652.1"/>
</dbReference>